<accession>A0ABP6QK33</accession>
<comment type="caution">
    <text evidence="1">The sequence shown here is derived from an EMBL/GenBank/DDBJ whole genome shotgun (WGS) entry which is preliminary data.</text>
</comment>
<evidence type="ECO:0000313" key="2">
    <source>
        <dbReference type="Proteomes" id="UP001501237"/>
    </source>
</evidence>
<keyword evidence="2" id="KW-1185">Reference proteome</keyword>
<organism evidence="1 2">
    <name type="scientific">Actinocorallia longicatena</name>
    <dbReference type="NCBI Taxonomy" id="111803"/>
    <lineage>
        <taxon>Bacteria</taxon>
        <taxon>Bacillati</taxon>
        <taxon>Actinomycetota</taxon>
        <taxon>Actinomycetes</taxon>
        <taxon>Streptosporangiales</taxon>
        <taxon>Thermomonosporaceae</taxon>
        <taxon>Actinocorallia</taxon>
    </lineage>
</organism>
<name>A0ABP6QK33_9ACTN</name>
<dbReference type="EMBL" id="BAAAUV010000031">
    <property type="protein sequence ID" value="GAA3237022.1"/>
    <property type="molecule type" value="Genomic_DNA"/>
</dbReference>
<protein>
    <submittedName>
        <fullName evidence="1">Uncharacterized protein</fullName>
    </submittedName>
</protein>
<reference evidence="2" key="1">
    <citation type="journal article" date="2019" name="Int. J. Syst. Evol. Microbiol.">
        <title>The Global Catalogue of Microorganisms (GCM) 10K type strain sequencing project: providing services to taxonomists for standard genome sequencing and annotation.</title>
        <authorList>
            <consortium name="The Broad Institute Genomics Platform"/>
            <consortium name="The Broad Institute Genome Sequencing Center for Infectious Disease"/>
            <person name="Wu L."/>
            <person name="Ma J."/>
        </authorList>
    </citation>
    <scope>NUCLEOTIDE SEQUENCE [LARGE SCALE GENOMIC DNA]</scope>
    <source>
        <strain evidence="2">JCM 9377</strain>
    </source>
</reference>
<proteinExistence type="predicted"/>
<evidence type="ECO:0000313" key="1">
    <source>
        <dbReference type="EMBL" id="GAA3237022.1"/>
    </source>
</evidence>
<gene>
    <name evidence="1" type="ORF">GCM10010468_71620</name>
</gene>
<sequence>MQAWLSGIVNVYEPWTRSKVVPPEERALAGRRIRRSRSQLGEIAALHTEGSR</sequence>
<dbReference type="Proteomes" id="UP001501237">
    <property type="component" value="Unassembled WGS sequence"/>
</dbReference>